<name>A0A1M6R336_PARC5</name>
<keyword evidence="3" id="KW-1185">Reference proteome</keyword>
<gene>
    <name evidence="2" type="ORF">SAMN02745912_02820</name>
</gene>
<dbReference type="SUPFAM" id="SSF55729">
    <property type="entry name" value="Acyl-CoA N-acyltransferases (Nat)"/>
    <property type="match status" value="1"/>
</dbReference>
<evidence type="ECO:0000259" key="1">
    <source>
        <dbReference type="PROSITE" id="PS51186"/>
    </source>
</evidence>
<protein>
    <submittedName>
        <fullName evidence="2">Acetyltransferase (GNAT) family protein</fullName>
    </submittedName>
</protein>
<feature type="domain" description="N-acetyltransferase" evidence="1">
    <location>
        <begin position="14"/>
        <end position="178"/>
    </location>
</feature>
<dbReference type="Pfam" id="PF00583">
    <property type="entry name" value="Acetyltransf_1"/>
    <property type="match status" value="1"/>
</dbReference>
<dbReference type="InterPro" id="IPR016181">
    <property type="entry name" value="Acyl_CoA_acyltransferase"/>
</dbReference>
<dbReference type="EMBL" id="FRAG01000041">
    <property type="protein sequence ID" value="SHK26747.1"/>
    <property type="molecule type" value="Genomic_DNA"/>
</dbReference>
<dbReference type="Gene3D" id="3.40.630.30">
    <property type="match status" value="1"/>
</dbReference>
<accession>A0A1M6R336</accession>
<dbReference type="PROSITE" id="PS51186">
    <property type="entry name" value="GNAT"/>
    <property type="match status" value="1"/>
</dbReference>
<keyword evidence="2" id="KW-0808">Transferase</keyword>
<reference evidence="2 3" key="1">
    <citation type="submission" date="2016-11" db="EMBL/GenBank/DDBJ databases">
        <authorList>
            <person name="Jaros S."/>
            <person name="Januszkiewicz K."/>
            <person name="Wedrychowicz H."/>
        </authorList>
    </citation>
    <scope>NUCLEOTIDE SEQUENCE [LARGE SCALE GENOMIC DNA]</scope>
    <source>
        <strain evidence="2 3">DSM 15212</strain>
    </source>
</reference>
<dbReference type="Proteomes" id="UP000184465">
    <property type="component" value="Unassembled WGS sequence"/>
</dbReference>
<sequence>MDSAKKSIFQLKNYKVKKLDFEKDLKALLQLCENCKDFYELNGIESVNLETAKEIFKELPPGKEYDSKMVIGVYNDKDTLIGIIEGVTDFPENYTWYIGQMMISVDYRNKGLGEEFYRGFEKWAVMNSVNCIKLGVLEENTNGLRFWKRMGFRIIKKIDNFKIGNIETTAFKMENDLK</sequence>
<dbReference type="GO" id="GO:0016747">
    <property type="term" value="F:acyltransferase activity, transferring groups other than amino-acyl groups"/>
    <property type="evidence" value="ECO:0007669"/>
    <property type="project" value="InterPro"/>
</dbReference>
<proteinExistence type="predicted"/>
<dbReference type="STRING" id="1121301.SAMN02745912_02820"/>
<dbReference type="InterPro" id="IPR000182">
    <property type="entry name" value="GNAT_dom"/>
</dbReference>
<evidence type="ECO:0000313" key="2">
    <source>
        <dbReference type="EMBL" id="SHK26747.1"/>
    </source>
</evidence>
<evidence type="ECO:0000313" key="3">
    <source>
        <dbReference type="Proteomes" id="UP000184465"/>
    </source>
</evidence>
<organism evidence="2 3">
    <name type="scientific">Paramaledivibacter caminithermalis (strain DSM 15212 / CIP 107654 / DViRD3)</name>
    <name type="common">Clostridium caminithermale</name>
    <dbReference type="NCBI Taxonomy" id="1121301"/>
    <lineage>
        <taxon>Bacteria</taxon>
        <taxon>Bacillati</taxon>
        <taxon>Bacillota</taxon>
        <taxon>Clostridia</taxon>
        <taxon>Peptostreptococcales</taxon>
        <taxon>Caminicellaceae</taxon>
        <taxon>Paramaledivibacter</taxon>
    </lineage>
</organism>
<dbReference type="AlphaFoldDB" id="A0A1M6R336"/>
<dbReference type="OrthoDB" id="9782266at2"/>
<dbReference type="CDD" id="cd04301">
    <property type="entry name" value="NAT_SF"/>
    <property type="match status" value="1"/>
</dbReference>
<dbReference type="PANTHER" id="PTHR43072">
    <property type="entry name" value="N-ACETYLTRANSFERASE"/>
    <property type="match status" value="1"/>
</dbReference>
<dbReference type="RefSeq" id="WP_073151347.1">
    <property type="nucleotide sequence ID" value="NZ_FRAG01000041.1"/>
</dbReference>
<dbReference type="PANTHER" id="PTHR43072:SF60">
    <property type="entry name" value="L-2,4-DIAMINOBUTYRIC ACID ACETYLTRANSFERASE"/>
    <property type="match status" value="1"/>
</dbReference>